<dbReference type="CDD" id="cd00712">
    <property type="entry name" value="AsnB"/>
    <property type="match status" value="1"/>
</dbReference>
<evidence type="ECO:0000256" key="7">
    <source>
        <dbReference type="ARBA" id="ARBA00048741"/>
    </source>
</evidence>
<dbReference type="EMBL" id="WJIE01000014">
    <property type="protein sequence ID" value="MRG96940.1"/>
    <property type="molecule type" value="Genomic_DNA"/>
</dbReference>
<dbReference type="Gene3D" id="3.60.20.10">
    <property type="entry name" value="Glutamine Phosphoribosylpyrophosphate, subunit 1, domain 1"/>
    <property type="match status" value="1"/>
</dbReference>
<accession>A0A6N7Q2A4</accession>
<dbReference type="AlphaFoldDB" id="A0A6N7Q2A4"/>
<dbReference type="InterPro" id="IPR033738">
    <property type="entry name" value="AsnB_N"/>
</dbReference>
<feature type="binding site" evidence="9">
    <location>
        <position position="291"/>
    </location>
    <ligand>
        <name>ATP</name>
        <dbReference type="ChEBI" id="CHEBI:30616"/>
    </ligand>
</feature>
<dbReference type="PROSITE" id="PS51278">
    <property type="entry name" value="GATASE_TYPE_2"/>
    <property type="match status" value="1"/>
</dbReference>
<dbReference type="OrthoDB" id="9763290at2"/>
<feature type="site" description="Important for beta-aspartyl-AMP intermediate formation" evidence="10">
    <location>
        <position position="366"/>
    </location>
</feature>
<protein>
    <recommendedName>
        <fullName evidence="3">asparagine synthase (glutamine-hydrolyzing)</fullName>
        <ecNumber evidence="3">6.3.5.4</ecNumber>
    </recommendedName>
</protein>
<feature type="binding site" evidence="9">
    <location>
        <position position="263"/>
    </location>
    <ligand>
        <name>ATP</name>
        <dbReference type="ChEBI" id="CHEBI:30616"/>
    </ligand>
</feature>
<keyword evidence="4 9" id="KW-0547">Nucleotide-binding</keyword>
<evidence type="ECO:0000256" key="9">
    <source>
        <dbReference type="PIRSR" id="PIRSR001589-2"/>
    </source>
</evidence>
<feature type="binding site" evidence="9">
    <location>
        <position position="98"/>
    </location>
    <ligand>
        <name>L-glutamine</name>
        <dbReference type="ChEBI" id="CHEBI:58359"/>
    </ligand>
</feature>
<keyword evidence="6 8" id="KW-0315">Glutamine amidotransferase</keyword>
<dbReference type="Pfam" id="PF13537">
    <property type="entry name" value="GATase_7"/>
    <property type="match status" value="1"/>
</dbReference>
<dbReference type="GO" id="GO:0006529">
    <property type="term" value="P:asparagine biosynthetic process"/>
    <property type="evidence" value="ECO:0007669"/>
    <property type="project" value="UniProtKB-KW"/>
</dbReference>
<dbReference type="RefSeq" id="WP_153823730.1">
    <property type="nucleotide sequence ID" value="NZ_WJIE01000014.1"/>
</dbReference>
<dbReference type="InterPro" id="IPR051786">
    <property type="entry name" value="ASN_synthetase/amidase"/>
</dbReference>
<comment type="catalytic activity">
    <reaction evidence="7">
        <text>L-aspartate + L-glutamine + ATP + H2O = L-asparagine + L-glutamate + AMP + diphosphate + H(+)</text>
        <dbReference type="Rhea" id="RHEA:12228"/>
        <dbReference type="ChEBI" id="CHEBI:15377"/>
        <dbReference type="ChEBI" id="CHEBI:15378"/>
        <dbReference type="ChEBI" id="CHEBI:29985"/>
        <dbReference type="ChEBI" id="CHEBI:29991"/>
        <dbReference type="ChEBI" id="CHEBI:30616"/>
        <dbReference type="ChEBI" id="CHEBI:33019"/>
        <dbReference type="ChEBI" id="CHEBI:58048"/>
        <dbReference type="ChEBI" id="CHEBI:58359"/>
        <dbReference type="ChEBI" id="CHEBI:456215"/>
        <dbReference type="EC" id="6.3.5.4"/>
    </reaction>
</comment>
<dbReference type="InterPro" id="IPR001962">
    <property type="entry name" value="Asn_synthase"/>
</dbReference>
<dbReference type="InterPro" id="IPR029055">
    <property type="entry name" value="Ntn_hydrolases_N"/>
</dbReference>
<dbReference type="GO" id="GO:0005829">
    <property type="term" value="C:cytosol"/>
    <property type="evidence" value="ECO:0007669"/>
    <property type="project" value="TreeGrafter"/>
</dbReference>
<dbReference type="Gene3D" id="3.40.50.620">
    <property type="entry name" value="HUPs"/>
    <property type="match status" value="1"/>
</dbReference>
<dbReference type="SUPFAM" id="SSF56235">
    <property type="entry name" value="N-terminal nucleophile aminohydrolases (Ntn hydrolases)"/>
    <property type="match status" value="1"/>
</dbReference>
<name>A0A6N7Q2A4_9BACT</name>
<feature type="active site" description="For GATase activity" evidence="8">
    <location>
        <position position="2"/>
    </location>
</feature>
<evidence type="ECO:0000313" key="13">
    <source>
        <dbReference type="Proteomes" id="UP000440224"/>
    </source>
</evidence>
<keyword evidence="8" id="KW-0061">Asparagine biosynthesis</keyword>
<dbReference type="PANTHER" id="PTHR43284">
    <property type="entry name" value="ASPARAGINE SYNTHETASE (GLUTAMINE-HYDROLYZING)"/>
    <property type="match status" value="1"/>
</dbReference>
<evidence type="ECO:0000259" key="11">
    <source>
        <dbReference type="PROSITE" id="PS51278"/>
    </source>
</evidence>
<evidence type="ECO:0000256" key="10">
    <source>
        <dbReference type="PIRSR" id="PIRSR001589-3"/>
    </source>
</evidence>
<comment type="similarity">
    <text evidence="2">Belongs to the asparagine synthetase family.</text>
</comment>
<dbReference type="InterPro" id="IPR017932">
    <property type="entry name" value="GATase_2_dom"/>
</dbReference>
<dbReference type="PIRSF" id="PIRSF001589">
    <property type="entry name" value="Asn_synthetase_glu-h"/>
    <property type="match status" value="1"/>
</dbReference>
<keyword evidence="5 9" id="KW-0067">ATP-binding</keyword>
<evidence type="ECO:0000256" key="8">
    <source>
        <dbReference type="PIRSR" id="PIRSR001589-1"/>
    </source>
</evidence>
<gene>
    <name evidence="12" type="primary">asnB</name>
    <name evidence="12" type="ORF">GF068_34200</name>
</gene>
<organism evidence="12 13">
    <name type="scientific">Polyangium spumosum</name>
    <dbReference type="NCBI Taxonomy" id="889282"/>
    <lineage>
        <taxon>Bacteria</taxon>
        <taxon>Pseudomonadati</taxon>
        <taxon>Myxococcota</taxon>
        <taxon>Polyangia</taxon>
        <taxon>Polyangiales</taxon>
        <taxon>Polyangiaceae</taxon>
        <taxon>Polyangium</taxon>
    </lineage>
</organism>
<dbReference type="Proteomes" id="UP000440224">
    <property type="component" value="Unassembled WGS sequence"/>
</dbReference>
<dbReference type="GO" id="GO:0005524">
    <property type="term" value="F:ATP binding"/>
    <property type="evidence" value="ECO:0007669"/>
    <property type="project" value="UniProtKB-KW"/>
</dbReference>
<evidence type="ECO:0000256" key="2">
    <source>
        <dbReference type="ARBA" id="ARBA00005752"/>
    </source>
</evidence>
<keyword evidence="12" id="KW-0436">Ligase</keyword>
<dbReference type="NCBIfam" id="TIGR01536">
    <property type="entry name" value="asn_synth_AEB"/>
    <property type="match status" value="1"/>
</dbReference>
<dbReference type="GO" id="GO:0004066">
    <property type="term" value="F:asparagine synthase (glutamine-hydrolyzing) activity"/>
    <property type="evidence" value="ECO:0007669"/>
    <property type="project" value="UniProtKB-EC"/>
</dbReference>
<comment type="pathway">
    <text evidence="1">Amino-acid biosynthesis; L-asparagine biosynthesis; L-asparagine from L-aspartate (L-Gln route): step 1/1.</text>
</comment>
<evidence type="ECO:0000256" key="6">
    <source>
        <dbReference type="ARBA" id="ARBA00022962"/>
    </source>
</evidence>
<evidence type="ECO:0000313" key="12">
    <source>
        <dbReference type="EMBL" id="MRG96940.1"/>
    </source>
</evidence>
<evidence type="ECO:0000256" key="1">
    <source>
        <dbReference type="ARBA" id="ARBA00005187"/>
    </source>
</evidence>
<dbReference type="PANTHER" id="PTHR43284:SF1">
    <property type="entry name" value="ASPARAGINE SYNTHETASE"/>
    <property type="match status" value="1"/>
</dbReference>
<dbReference type="SUPFAM" id="SSF52402">
    <property type="entry name" value="Adenine nucleotide alpha hydrolases-like"/>
    <property type="match status" value="1"/>
</dbReference>
<comment type="caution">
    <text evidence="12">The sequence shown here is derived from an EMBL/GenBank/DDBJ whole genome shotgun (WGS) entry which is preliminary data.</text>
</comment>
<dbReference type="InterPro" id="IPR006426">
    <property type="entry name" value="Asn_synth_AEB"/>
</dbReference>
<dbReference type="CDD" id="cd01991">
    <property type="entry name" value="Asn_synthase_B_C"/>
    <property type="match status" value="1"/>
</dbReference>
<feature type="binding site" evidence="9">
    <location>
        <begin position="364"/>
        <end position="365"/>
    </location>
    <ligand>
        <name>ATP</name>
        <dbReference type="ChEBI" id="CHEBI:30616"/>
    </ligand>
</feature>
<evidence type="ECO:0000256" key="5">
    <source>
        <dbReference type="ARBA" id="ARBA00022840"/>
    </source>
</evidence>
<sequence length="591" mass="66395">MCGFAGGFSPDKRFENMPLTTEHLELLRHRGPDGQGFYADDHAMLGFRRLAIIDLAGGAQPIYSEDEQIVVVVNGEIYNHHELRQQLQERHRFRSRVDGEVLVHLYEERGIDFVKELRGMFAFALYDRKARRLVLGRDRAGQKPLYYKWDQGTLRFASEIKPLLRDGHAPVSRAAVADYLRFGYVPAPRTIFEGIHKLPAGTLLVAESGAAPRLVPYWRLGFTHDDGQMPRPLEVEQWSEALRSTLHEAVRIRLESEVPMGFLLSGGVDSASVFALGAPGLETHRARAFTIGFKGSAIDESPAAAEVARRYEADHRVIHLEREQARTLDDILHQVEEPVSTDALLPTAAVFDAVARAGVTTVLSGEGSDELFAGYRKFAVATQDPELEGASPLDRYLRHEEFVFSRRERAALLGEDLDDGRFDELDREARELDPLSQMLLIETRLRLPDRINLRLDRTSMARSIEARAPFMDHRVMEFAAKIPHAVRTGPDFTKRVLRRAMRDFLPDVVLSAKKAPFHAPDTWFTGADRDESLLGASAVAEAGLVDAAAVQALRARARAGSRSAQERVFSLYVLHAWYHAFHRVERRAVAA</sequence>
<dbReference type="EC" id="6.3.5.4" evidence="3"/>
<dbReference type="InterPro" id="IPR014729">
    <property type="entry name" value="Rossmann-like_a/b/a_fold"/>
</dbReference>
<keyword evidence="13" id="KW-1185">Reference proteome</keyword>
<evidence type="ECO:0000256" key="4">
    <source>
        <dbReference type="ARBA" id="ARBA00022741"/>
    </source>
</evidence>
<dbReference type="Pfam" id="PF00733">
    <property type="entry name" value="Asn_synthase"/>
    <property type="match status" value="1"/>
</dbReference>
<proteinExistence type="inferred from homology"/>
<reference evidence="12 13" key="1">
    <citation type="submission" date="2019-10" db="EMBL/GenBank/DDBJ databases">
        <title>A soil myxobacterium in the family Polyangiaceae.</title>
        <authorList>
            <person name="Li Y."/>
            <person name="Wang J."/>
        </authorList>
    </citation>
    <scope>NUCLEOTIDE SEQUENCE [LARGE SCALE GENOMIC DNA]</scope>
    <source>
        <strain evidence="12 13">DSM 14734</strain>
    </source>
</reference>
<feature type="domain" description="Glutamine amidotransferase type-2" evidence="11">
    <location>
        <begin position="2"/>
        <end position="209"/>
    </location>
</feature>
<evidence type="ECO:0000256" key="3">
    <source>
        <dbReference type="ARBA" id="ARBA00012737"/>
    </source>
</evidence>
<keyword evidence="8" id="KW-0028">Amino-acid biosynthesis</keyword>